<dbReference type="Pfam" id="PF13673">
    <property type="entry name" value="Acetyltransf_10"/>
    <property type="match status" value="1"/>
</dbReference>
<reference evidence="2 3" key="1">
    <citation type="submission" date="2021-02" db="EMBL/GenBank/DDBJ databases">
        <title>Genome assembly of Pseudopithomyces chartarum.</title>
        <authorList>
            <person name="Jauregui R."/>
            <person name="Singh J."/>
            <person name="Voisey C."/>
        </authorList>
    </citation>
    <scope>NUCLEOTIDE SEQUENCE [LARGE SCALE GENOMIC DNA]</scope>
    <source>
        <strain evidence="2 3">AGR01</strain>
    </source>
</reference>
<feature type="domain" description="N-acetyltransferase" evidence="1">
    <location>
        <begin position="78"/>
        <end position="216"/>
    </location>
</feature>
<protein>
    <recommendedName>
        <fullName evidence="1">N-acetyltransferase domain-containing protein</fullName>
    </recommendedName>
</protein>
<dbReference type="AlphaFoldDB" id="A0AAN6M5F9"/>
<dbReference type="SUPFAM" id="SSF55729">
    <property type="entry name" value="Acyl-CoA N-acyltransferases (Nat)"/>
    <property type="match status" value="1"/>
</dbReference>
<name>A0AAN6M5F9_9PLEO</name>
<dbReference type="CDD" id="cd04301">
    <property type="entry name" value="NAT_SF"/>
    <property type="match status" value="1"/>
</dbReference>
<dbReference type="PANTHER" id="PTHR42791">
    <property type="entry name" value="GNAT FAMILY ACETYLTRANSFERASE"/>
    <property type="match status" value="1"/>
</dbReference>
<dbReference type="InterPro" id="IPR016181">
    <property type="entry name" value="Acyl_CoA_acyltransferase"/>
</dbReference>
<accession>A0AAN6M5F9</accession>
<dbReference type="Proteomes" id="UP001280581">
    <property type="component" value="Unassembled WGS sequence"/>
</dbReference>
<proteinExistence type="predicted"/>
<dbReference type="EMBL" id="WVTA01000002">
    <property type="protein sequence ID" value="KAK3216123.1"/>
    <property type="molecule type" value="Genomic_DNA"/>
</dbReference>
<organism evidence="2 3">
    <name type="scientific">Pseudopithomyces chartarum</name>
    <dbReference type="NCBI Taxonomy" id="1892770"/>
    <lineage>
        <taxon>Eukaryota</taxon>
        <taxon>Fungi</taxon>
        <taxon>Dikarya</taxon>
        <taxon>Ascomycota</taxon>
        <taxon>Pezizomycotina</taxon>
        <taxon>Dothideomycetes</taxon>
        <taxon>Pleosporomycetidae</taxon>
        <taxon>Pleosporales</taxon>
        <taxon>Massarineae</taxon>
        <taxon>Didymosphaeriaceae</taxon>
        <taxon>Pseudopithomyces</taxon>
    </lineage>
</organism>
<dbReference type="PROSITE" id="PS51186">
    <property type="entry name" value="GNAT"/>
    <property type="match status" value="1"/>
</dbReference>
<dbReference type="InterPro" id="IPR000182">
    <property type="entry name" value="GNAT_dom"/>
</dbReference>
<dbReference type="Gene3D" id="3.40.630.30">
    <property type="match status" value="1"/>
</dbReference>
<comment type="caution">
    <text evidence="2">The sequence shown here is derived from an EMBL/GenBank/DDBJ whole genome shotgun (WGS) entry which is preliminary data.</text>
</comment>
<evidence type="ECO:0000259" key="1">
    <source>
        <dbReference type="PROSITE" id="PS51186"/>
    </source>
</evidence>
<sequence>MTLLLGHCNDEDMSRAFEIISTAFGHEHPYIEFVYPLHDTPTGRANGAERLLATRRADPHTTFLKATDTGTGKIIGVAKWNVYNGVIPEEVRKLDGDYWSTEDERELAEWYVNDYLQLRRKAITDGGGNLVSLDLMCIDPDHQRQGAGTLLMQWGIEMADKLGTKAVVESTTYGTRLYENFGFSLEQHVTMEPPAKWALEDGSRTQKFLWMTRPAKTKTVAA</sequence>
<evidence type="ECO:0000313" key="3">
    <source>
        <dbReference type="Proteomes" id="UP001280581"/>
    </source>
</evidence>
<dbReference type="InterPro" id="IPR052523">
    <property type="entry name" value="Trichothecene_AcTrans"/>
</dbReference>
<gene>
    <name evidence="2" type="ORF">GRF29_8g2201529</name>
</gene>
<keyword evidence="3" id="KW-1185">Reference proteome</keyword>
<dbReference type="GO" id="GO:0016747">
    <property type="term" value="F:acyltransferase activity, transferring groups other than amino-acyl groups"/>
    <property type="evidence" value="ECO:0007669"/>
    <property type="project" value="InterPro"/>
</dbReference>
<dbReference type="PANTHER" id="PTHR42791:SF14">
    <property type="entry name" value="N-ACETYLTRANSFERASE DOMAIN-CONTAINING PROTEIN"/>
    <property type="match status" value="1"/>
</dbReference>
<evidence type="ECO:0000313" key="2">
    <source>
        <dbReference type="EMBL" id="KAK3216123.1"/>
    </source>
</evidence>